<proteinExistence type="predicted"/>
<reference evidence="1 2" key="1">
    <citation type="journal article" date="2019" name="Int. J. Syst. Evol. Microbiol.">
        <title>The Global Catalogue of Microorganisms (GCM) 10K type strain sequencing project: providing services to taxonomists for standard genome sequencing and annotation.</title>
        <authorList>
            <consortium name="The Broad Institute Genomics Platform"/>
            <consortium name="The Broad Institute Genome Sequencing Center for Infectious Disease"/>
            <person name="Wu L."/>
            <person name="Ma J."/>
        </authorList>
    </citation>
    <scope>NUCLEOTIDE SEQUENCE [LARGE SCALE GENOMIC DNA]</scope>
    <source>
        <strain evidence="1 2">JCM 14718</strain>
    </source>
</reference>
<evidence type="ECO:0000313" key="2">
    <source>
        <dbReference type="Proteomes" id="UP001500618"/>
    </source>
</evidence>
<organism evidence="1 2">
    <name type="scientific">Fodinicola feengrottensis</name>
    <dbReference type="NCBI Taxonomy" id="435914"/>
    <lineage>
        <taxon>Bacteria</taxon>
        <taxon>Bacillati</taxon>
        <taxon>Actinomycetota</taxon>
        <taxon>Actinomycetes</taxon>
        <taxon>Mycobacteriales</taxon>
        <taxon>Fodinicola</taxon>
    </lineage>
</organism>
<gene>
    <name evidence="1" type="ORF">GCM10009765_05390</name>
</gene>
<evidence type="ECO:0000313" key="1">
    <source>
        <dbReference type="EMBL" id="GAA1658988.1"/>
    </source>
</evidence>
<sequence>MLVSERADTSATDLVAALEKPSQPRATNVHCPYVRPQTSSFVLVDGSGRGITPAVPTLSCGQPQPAVAAALDALKFHEIYARPLGRR</sequence>
<comment type="caution">
    <text evidence="1">The sequence shown here is derived from an EMBL/GenBank/DDBJ whole genome shotgun (WGS) entry which is preliminary data.</text>
</comment>
<protein>
    <submittedName>
        <fullName evidence="1">Uncharacterized protein</fullName>
    </submittedName>
</protein>
<name>A0ABN2FT88_9ACTN</name>
<dbReference type="Proteomes" id="UP001500618">
    <property type="component" value="Unassembled WGS sequence"/>
</dbReference>
<dbReference type="EMBL" id="BAAANY010000002">
    <property type="protein sequence ID" value="GAA1658988.1"/>
    <property type="molecule type" value="Genomic_DNA"/>
</dbReference>
<keyword evidence="2" id="KW-1185">Reference proteome</keyword>
<accession>A0ABN2FT88</accession>